<dbReference type="InterPro" id="IPR029063">
    <property type="entry name" value="SAM-dependent_MTases_sf"/>
</dbReference>
<keyword evidence="2 3" id="KW-0808">Transferase</keyword>
<dbReference type="STRING" id="445971.ANASTE_02006"/>
<dbReference type="PROSITE" id="PS00092">
    <property type="entry name" value="N6_MTASE"/>
    <property type="match status" value="1"/>
</dbReference>
<dbReference type="InterPro" id="IPR004398">
    <property type="entry name" value="RNA_MeTrfase_RsmD"/>
</dbReference>
<reference evidence="3" key="1">
    <citation type="submission" date="2008-01" db="EMBL/GenBank/DDBJ databases">
        <authorList>
            <person name="Fulton L."/>
            <person name="Clifton S."/>
            <person name="Fulton B."/>
            <person name="Xu J."/>
            <person name="Minx P."/>
            <person name="Pepin K.H."/>
            <person name="Johnson M."/>
            <person name="Thiruvilangam P."/>
            <person name="Bhonagiri V."/>
            <person name="Nash W.E."/>
            <person name="Mardis E.R."/>
            <person name="Wilson R.K."/>
        </authorList>
    </citation>
    <scope>NUCLEOTIDE SEQUENCE [LARGE SCALE GENOMIC DNA]</scope>
    <source>
        <strain evidence="3">DSM 17244</strain>
    </source>
</reference>
<dbReference type="eggNOG" id="COG0742">
    <property type="taxonomic scope" value="Bacteria"/>
</dbReference>
<dbReference type="GO" id="GO:0008168">
    <property type="term" value="F:methyltransferase activity"/>
    <property type="evidence" value="ECO:0007669"/>
    <property type="project" value="UniProtKB-KW"/>
</dbReference>
<dbReference type="Pfam" id="PF03602">
    <property type="entry name" value="Cons_hypoth95"/>
    <property type="match status" value="1"/>
</dbReference>
<reference evidence="3" key="2">
    <citation type="submission" date="2013-08" db="EMBL/GenBank/DDBJ databases">
        <title>Draft genome sequence of Anaerofustis stercorihominis (DSM 17244).</title>
        <authorList>
            <person name="Sudarsanam P."/>
            <person name="Ley R."/>
            <person name="Guruge J."/>
            <person name="Turnbaugh P.J."/>
            <person name="Mahowald M."/>
            <person name="Liep D."/>
            <person name="Gordon J."/>
        </authorList>
    </citation>
    <scope>NUCLEOTIDE SEQUENCE</scope>
    <source>
        <strain evidence="3">DSM 17244</strain>
    </source>
</reference>
<dbReference type="GO" id="GO:0003676">
    <property type="term" value="F:nucleic acid binding"/>
    <property type="evidence" value="ECO:0007669"/>
    <property type="project" value="InterPro"/>
</dbReference>
<dbReference type="EMBL" id="ABIL02000006">
    <property type="protein sequence ID" value="EDS72295.1"/>
    <property type="molecule type" value="Genomic_DNA"/>
</dbReference>
<dbReference type="Proteomes" id="UP000005178">
    <property type="component" value="Unassembled WGS sequence"/>
</dbReference>
<accession>B1C9D1</accession>
<dbReference type="PIRSF" id="PIRSF004553">
    <property type="entry name" value="CHP00095"/>
    <property type="match status" value="1"/>
</dbReference>
<dbReference type="EC" id="2.1.1.-" evidence="3"/>
<evidence type="ECO:0000256" key="2">
    <source>
        <dbReference type="ARBA" id="ARBA00022679"/>
    </source>
</evidence>
<evidence type="ECO:0000256" key="1">
    <source>
        <dbReference type="ARBA" id="ARBA00022603"/>
    </source>
</evidence>
<protein>
    <submittedName>
        <fullName evidence="3">RNA methyltransferase, RsmD family</fullName>
        <ecNumber evidence="3">2.1.1.-</ecNumber>
    </submittedName>
</protein>
<proteinExistence type="predicted"/>
<dbReference type="GO" id="GO:0031167">
    <property type="term" value="P:rRNA methylation"/>
    <property type="evidence" value="ECO:0007669"/>
    <property type="project" value="InterPro"/>
</dbReference>
<dbReference type="CDD" id="cd02440">
    <property type="entry name" value="AdoMet_MTases"/>
    <property type="match status" value="1"/>
</dbReference>
<gene>
    <name evidence="3" type="ORF">ANASTE_02006</name>
</gene>
<dbReference type="PANTHER" id="PTHR43542:SF1">
    <property type="entry name" value="METHYLTRANSFERASE"/>
    <property type="match status" value="1"/>
</dbReference>
<evidence type="ECO:0000313" key="4">
    <source>
        <dbReference type="Proteomes" id="UP000005178"/>
    </source>
</evidence>
<dbReference type="Gene3D" id="3.40.50.150">
    <property type="entry name" value="Vaccinia Virus protein VP39"/>
    <property type="match status" value="1"/>
</dbReference>
<dbReference type="PANTHER" id="PTHR43542">
    <property type="entry name" value="METHYLTRANSFERASE"/>
    <property type="match status" value="1"/>
</dbReference>
<comment type="caution">
    <text evidence="3">The sequence shown here is derived from an EMBL/GenBank/DDBJ whole genome shotgun (WGS) entry which is preliminary data.</text>
</comment>
<dbReference type="InterPro" id="IPR002052">
    <property type="entry name" value="DNA_methylase_N6_adenine_CS"/>
</dbReference>
<dbReference type="AlphaFoldDB" id="B1C9D1"/>
<name>B1C9D1_9FIRM</name>
<dbReference type="HOGENOM" id="CLU_075826_0_2_9"/>
<sequence>MELEVNMRVIAGKMRGTNLENPKDRRVRPTTDRIKEDLFNIIMPYIPDSLFLDLFAGSGAIGIEAISRGCKKSIFVDNNMDSFRLIKKNIKKTKCIDQSTVIKKDAISFVNTTKDKFDVIFLDPPYNYEKLKNLIENIVKCDILCKDGILIVEHDKNIPLEPVEKLVNIKTKSYSLTSIDFFVTED</sequence>
<evidence type="ECO:0000313" key="3">
    <source>
        <dbReference type="EMBL" id="EDS72295.1"/>
    </source>
</evidence>
<keyword evidence="4" id="KW-1185">Reference proteome</keyword>
<organism evidence="3 4">
    <name type="scientific">Anaerofustis stercorihominis DSM 17244</name>
    <dbReference type="NCBI Taxonomy" id="445971"/>
    <lineage>
        <taxon>Bacteria</taxon>
        <taxon>Bacillati</taxon>
        <taxon>Bacillota</taxon>
        <taxon>Clostridia</taxon>
        <taxon>Eubacteriales</taxon>
        <taxon>Eubacteriaceae</taxon>
        <taxon>Anaerofustis</taxon>
    </lineage>
</organism>
<dbReference type="SUPFAM" id="SSF53335">
    <property type="entry name" value="S-adenosyl-L-methionine-dependent methyltransferases"/>
    <property type="match status" value="1"/>
</dbReference>
<keyword evidence="1 3" id="KW-0489">Methyltransferase</keyword>
<dbReference type="NCBIfam" id="TIGR00095">
    <property type="entry name" value="16S rRNA (guanine(966)-N(2))-methyltransferase RsmD"/>
    <property type="match status" value="1"/>
</dbReference>